<feature type="domain" description="Nitroreductase" evidence="3">
    <location>
        <begin position="15"/>
        <end position="157"/>
    </location>
</feature>
<dbReference type="RefSeq" id="WP_306991517.1">
    <property type="nucleotide sequence ID" value="NZ_JAUSUT010000001.1"/>
</dbReference>
<dbReference type="Proteomes" id="UP001229651">
    <property type="component" value="Unassembled WGS sequence"/>
</dbReference>
<dbReference type="PANTHER" id="PTHR43673">
    <property type="entry name" value="NAD(P)H NITROREDUCTASE YDGI-RELATED"/>
    <property type="match status" value="1"/>
</dbReference>
<keyword evidence="5" id="KW-1185">Reference proteome</keyword>
<evidence type="ECO:0000259" key="3">
    <source>
        <dbReference type="Pfam" id="PF00881"/>
    </source>
</evidence>
<dbReference type="EMBL" id="JAUSUT010000001">
    <property type="protein sequence ID" value="MDQ0378652.1"/>
    <property type="molecule type" value="Genomic_DNA"/>
</dbReference>
<dbReference type="CDD" id="cd02138">
    <property type="entry name" value="TdsD-like"/>
    <property type="match status" value="1"/>
</dbReference>
<accession>A0ABU0EV28</accession>
<evidence type="ECO:0000313" key="5">
    <source>
        <dbReference type="Proteomes" id="UP001229651"/>
    </source>
</evidence>
<name>A0ABU0EV28_9PSEU</name>
<gene>
    <name evidence="4" type="ORF">FB470_002646</name>
</gene>
<proteinExistence type="inferred from homology"/>
<dbReference type="InterPro" id="IPR029479">
    <property type="entry name" value="Nitroreductase"/>
</dbReference>
<comment type="caution">
    <text evidence="4">The sequence shown here is derived from an EMBL/GenBank/DDBJ whole genome shotgun (WGS) entry which is preliminary data.</text>
</comment>
<evidence type="ECO:0000313" key="4">
    <source>
        <dbReference type="EMBL" id="MDQ0378652.1"/>
    </source>
</evidence>
<reference evidence="4 5" key="1">
    <citation type="submission" date="2023-07" db="EMBL/GenBank/DDBJ databases">
        <title>Sequencing the genomes of 1000 actinobacteria strains.</title>
        <authorList>
            <person name="Klenk H.-P."/>
        </authorList>
    </citation>
    <scope>NUCLEOTIDE SEQUENCE [LARGE SCALE GENOMIC DNA]</scope>
    <source>
        <strain evidence="4 5">DSM 45805</strain>
    </source>
</reference>
<evidence type="ECO:0000256" key="2">
    <source>
        <dbReference type="ARBA" id="ARBA00023002"/>
    </source>
</evidence>
<dbReference type="SUPFAM" id="SSF55469">
    <property type="entry name" value="FMN-dependent nitroreductase-like"/>
    <property type="match status" value="1"/>
</dbReference>
<comment type="similarity">
    <text evidence="1">Belongs to the nitroreductase family.</text>
</comment>
<protein>
    <submittedName>
        <fullName evidence="4">Nitroreductase</fullName>
    </submittedName>
</protein>
<sequence>MDKMADSSVPLAGPIAQRWSPRALDDTRDVSWEQLRALLEAARWAASFGNTQPARFLVGRRGDVTFRQILGTLTERNQAWAHRAGALMVAIMVTRNEKGEIPYAEYGLGLAAQNLVLQAVAEGLVAHQMAGFDAAAVRERFAVPDEAVPRVAIAVGHAADPAVLGVEKLVAREQAPRSRLPLGEIAYTGEWGAPAFTS</sequence>
<organism evidence="4 5">
    <name type="scientific">Amycolatopsis thermophila</name>
    <dbReference type="NCBI Taxonomy" id="206084"/>
    <lineage>
        <taxon>Bacteria</taxon>
        <taxon>Bacillati</taxon>
        <taxon>Actinomycetota</taxon>
        <taxon>Actinomycetes</taxon>
        <taxon>Pseudonocardiales</taxon>
        <taxon>Pseudonocardiaceae</taxon>
        <taxon>Amycolatopsis</taxon>
    </lineage>
</organism>
<dbReference type="InterPro" id="IPR000415">
    <property type="entry name" value="Nitroreductase-like"/>
</dbReference>
<evidence type="ECO:0000256" key="1">
    <source>
        <dbReference type="ARBA" id="ARBA00007118"/>
    </source>
</evidence>
<dbReference type="Pfam" id="PF00881">
    <property type="entry name" value="Nitroreductase"/>
    <property type="match status" value="1"/>
</dbReference>
<dbReference type="PANTHER" id="PTHR43673:SF10">
    <property type="entry name" value="NADH DEHYDROGENASE_NAD(P)H NITROREDUCTASE XCC3605-RELATED"/>
    <property type="match status" value="1"/>
</dbReference>
<dbReference type="Gene3D" id="3.40.109.10">
    <property type="entry name" value="NADH Oxidase"/>
    <property type="match status" value="1"/>
</dbReference>
<keyword evidence="2" id="KW-0560">Oxidoreductase</keyword>